<reference evidence="1" key="1">
    <citation type="submission" date="2015-12" db="EMBL/GenBank/DDBJ databases">
        <title>Update maize B73 reference genome by single molecule sequencing technologies.</title>
        <authorList>
            <consortium name="Maize Genome Sequencing Project"/>
            <person name="Ware D."/>
        </authorList>
    </citation>
    <scope>NUCLEOTIDE SEQUENCE</scope>
    <source>
        <tissue evidence="1">Seedling</tissue>
    </source>
</reference>
<gene>
    <name evidence="1" type="ORF">ZEAMMB73_Zm00001d038034</name>
</gene>
<name>A0A1D6M2U0_MAIZE</name>
<organism evidence="1">
    <name type="scientific">Zea mays</name>
    <name type="common">Maize</name>
    <dbReference type="NCBI Taxonomy" id="4577"/>
    <lineage>
        <taxon>Eukaryota</taxon>
        <taxon>Viridiplantae</taxon>
        <taxon>Streptophyta</taxon>
        <taxon>Embryophyta</taxon>
        <taxon>Tracheophyta</taxon>
        <taxon>Spermatophyta</taxon>
        <taxon>Magnoliopsida</taxon>
        <taxon>Liliopsida</taxon>
        <taxon>Poales</taxon>
        <taxon>Poaceae</taxon>
        <taxon>PACMAD clade</taxon>
        <taxon>Panicoideae</taxon>
        <taxon>Andropogonodae</taxon>
        <taxon>Andropogoneae</taxon>
        <taxon>Tripsacinae</taxon>
        <taxon>Zea</taxon>
    </lineage>
</organism>
<accession>A0A1D6M2U0</accession>
<dbReference type="EMBL" id="CM000782">
    <property type="protein sequence ID" value="AQK85497.1"/>
    <property type="molecule type" value="Genomic_DNA"/>
</dbReference>
<dbReference type="ExpressionAtlas" id="A0A1D6M2U0">
    <property type="expression patterns" value="baseline and differential"/>
</dbReference>
<dbReference type="InParanoid" id="A0A1D6M2U0"/>
<protein>
    <recommendedName>
        <fullName evidence="2">Ubiquitin-like domain-containing protein</fullName>
    </recommendedName>
</protein>
<evidence type="ECO:0008006" key="2">
    <source>
        <dbReference type="Google" id="ProtNLM"/>
    </source>
</evidence>
<dbReference type="EMBL" id="CM000782">
    <property type="protein sequence ID" value="AQK85498.1"/>
    <property type="molecule type" value="Genomic_DNA"/>
</dbReference>
<evidence type="ECO:0000313" key="1">
    <source>
        <dbReference type="EMBL" id="AQK85497.1"/>
    </source>
</evidence>
<dbReference type="AlphaFoldDB" id="A0A1D6M2U0"/>
<sequence length="131" mass="14521">MYLDRGDNMHTVKRYLQLTLNVPSGETLLTFDDRVLDQKCLEGKEEQVELEVFNFTGVGGVALSMYNTDEVQVSPVSCFTISNPICAWASDDATVIKVDIVNSHDTLLAVVQVIADLNLIIWKAYFSSDGS</sequence>
<proteinExistence type="predicted"/>
<dbReference type="SMR" id="A0A1D6M2U0"/>